<protein>
    <recommendedName>
        <fullName evidence="4">3TM holin</fullName>
    </recommendedName>
</protein>
<dbReference type="InterPro" id="IPR008473">
    <property type="entry name" value="Phage_holin_3_7"/>
</dbReference>
<dbReference type="STRING" id="279058.LT85_3827"/>
<keyword evidence="3" id="KW-1185">Reference proteome</keyword>
<reference evidence="3" key="1">
    <citation type="journal article" date="2014" name="Soil Biol. Biochem.">
        <title>Structure and function of bacterial communities in ageing soils: Insights from the Mendocino ecological staircase.</title>
        <authorList>
            <person name="Uroz S."/>
            <person name="Tech J.J."/>
            <person name="Sawaya N.A."/>
            <person name="Frey-Klett P."/>
            <person name="Leveau J.H.J."/>
        </authorList>
    </citation>
    <scope>NUCLEOTIDE SEQUENCE [LARGE SCALE GENOMIC DNA]</scope>
    <source>
        <strain evidence="3">Cal35</strain>
    </source>
</reference>
<dbReference type="HOGENOM" id="CLU_171673_0_1_4"/>
<dbReference type="AlphaFoldDB" id="A0A0A1FH38"/>
<keyword evidence="1" id="KW-0812">Transmembrane</keyword>
<keyword evidence="1" id="KW-1133">Transmembrane helix</keyword>
<keyword evidence="1" id="KW-0472">Membrane</keyword>
<dbReference type="Pfam" id="PF05449">
    <property type="entry name" value="Phage_holin_3_7"/>
    <property type="match status" value="1"/>
</dbReference>
<evidence type="ECO:0000256" key="1">
    <source>
        <dbReference type="SAM" id="Phobius"/>
    </source>
</evidence>
<feature type="transmembrane region" description="Helical" evidence="1">
    <location>
        <begin position="32"/>
        <end position="54"/>
    </location>
</feature>
<gene>
    <name evidence="2" type="ORF">LT85_3827</name>
</gene>
<proteinExistence type="predicted"/>
<dbReference type="EMBL" id="CP009962">
    <property type="protein sequence ID" value="AIY42985.1"/>
    <property type="molecule type" value="Genomic_DNA"/>
</dbReference>
<dbReference type="OrthoDB" id="8778746at2"/>
<organism evidence="2 3">
    <name type="scientific">Collimonas arenae</name>
    <dbReference type="NCBI Taxonomy" id="279058"/>
    <lineage>
        <taxon>Bacteria</taxon>
        <taxon>Pseudomonadati</taxon>
        <taxon>Pseudomonadota</taxon>
        <taxon>Betaproteobacteria</taxon>
        <taxon>Burkholderiales</taxon>
        <taxon>Oxalobacteraceae</taxon>
        <taxon>Collimonas</taxon>
    </lineage>
</organism>
<evidence type="ECO:0000313" key="2">
    <source>
        <dbReference type="EMBL" id="AIY42985.1"/>
    </source>
</evidence>
<dbReference type="Proteomes" id="UP000030302">
    <property type="component" value="Chromosome"/>
</dbReference>
<dbReference type="RefSeq" id="WP_038491999.1">
    <property type="nucleotide sequence ID" value="NZ_CP009962.1"/>
</dbReference>
<evidence type="ECO:0008006" key="4">
    <source>
        <dbReference type="Google" id="ProtNLM"/>
    </source>
</evidence>
<accession>A0A0A1FH38</accession>
<name>A0A0A1FH38_9BURK</name>
<dbReference type="KEGG" id="care:LT85_3827"/>
<sequence length="94" mass="10188">MTKLLTVLALLSYASACIRLLCYRRGRANYRIHISLIAWLLIVATGTCALEILLGHGHPSLGQAGIALTLCVLVLRAQGNVANIIKDVNDNITY</sequence>
<evidence type="ECO:0000313" key="3">
    <source>
        <dbReference type="Proteomes" id="UP000030302"/>
    </source>
</evidence>